<sequence>MAGIQNNNHFSDFDQRLCFLLALCLPWACGEVPGPCKHSVTEDHLLTLRRLIGNQLQNGCSITYSFTERQNLSEACFIKAAFPHILELLNTHLRYGRESDNYRYTNLLKNLIYNIYSQKCIPQINEEIENDPVRFARVHTTLPSVGLEKAEQVIKMYKNLVAKNDSPVEWNCGDEYADYPEPTTAFSTQRSDLD</sequence>
<keyword evidence="3" id="KW-1185">Reference proteome</keyword>
<dbReference type="PANTHER" id="PTHR10058">
    <property type="entry name" value="MACROPHAGE COLONY STIMULATING FACTOR"/>
    <property type="match status" value="1"/>
</dbReference>
<feature type="chain" id="PRO_5021288426" description="Colony stimulating factor 1b (macrophage)" evidence="1">
    <location>
        <begin position="31"/>
        <end position="194"/>
    </location>
</feature>
<reference evidence="2" key="3">
    <citation type="submission" date="2020-05" db="EMBL/GenBank/DDBJ databases">
        <title>Electrophorus electricus (electric eel) genome, fEleEle1, primary haplotype.</title>
        <authorList>
            <person name="Myers G."/>
            <person name="Meyer A."/>
            <person name="Fedrigo O."/>
            <person name="Formenti G."/>
            <person name="Rhie A."/>
            <person name="Tracey A."/>
            <person name="Sims Y."/>
            <person name="Jarvis E.D."/>
        </authorList>
    </citation>
    <scope>NUCLEOTIDE SEQUENCE [LARGE SCALE GENOMIC DNA]</scope>
</reference>
<dbReference type="GO" id="GO:0008083">
    <property type="term" value="F:growth factor activity"/>
    <property type="evidence" value="ECO:0007669"/>
    <property type="project" value="InterPro"/>
</dbReference>
<dbReference type="FunFam" id="1.20.1250.10:FF:000056">
    <property type="entry name" value="Colony-stimulating factor 1b (macrophage)"/>
    <property type="match status" value="1"/>
</dbReference>
<organism evidence="2 3">
    <name type="scientific">Electrophorus electricus</name>
    <name type="common">Electric eel</name>
    <name type="synonym">Gymnotus electricus</name>
    <dbReference type="NCBI Taxonomy" id="8005"/>
    <lineage>
        <taxon>Eukaryota</taxon>
        <taxon>Metazoa</taxon>
        <taxon>Chordata</taxon>
        <taxon>Craniata</taxon>
        <taxon>Vertebrata</taxon>
        <taxon>Euteleostomi</taxon>
        <taxon>Actinopterygii</taxon>
        <taxon>Neopterygii</taxon>
        <taxon>Teleostei</taxon>
        <taxon>Ostariophysi</taxon>
        <taxon>Gymnotiformes</taxon>
        <taxon>Gymnotoidei</taxon>
        <taxon>Gymnotidae</taxon>
        <taxon>Electrophorus</taxon>
    </lineage>
</organism>
<dbReference type="GO" id="GO:0005125">
    <property type="term" value="F:cytokine activity"/>
    <property type="evidence" value="ECO:0007669"/>
    <property type="project" value="InterPro"/>
</dbReference>
<protein>
    <recommendedName>
        <fullName evidence="4">Colony stimulating factor 1b (macrophage)</fullName>
    </recommendedName>
</protein>
<dbReference type="InterPro" id="IPR009079">
    <property type="entry name" value="4_helix_cytokine-like_core"/>
</dbReference>
<dbReference type="Pfam" id="PF05337">
    <property type="entry name" value="CSF-1"/>
    <property type="match status" value="1"/>
</dbReference>
<dbReference type="PANTHER" id="PTHR10058:SF0">
    <property type="entry name" value="MACROPHAGE COLONY-STIMULATING FACTOR 1"/>
    <property type="match status" value="1"/>
</dbReference>
<dbReference type="AlphaFoldDB" id="A0A4W4GEP6"/>
<name>A0A4W4GEP6_ELEEL</name>
<dbReference type="GeneTree" id="ENSGT00390000015805"/>
<dbReference type="Ensembl" id="ENSEEET00000036893.2">
    <property type="protein sequence ID" value="ENSEEEP00000036466.1"/>
    <property type="gene ID" value="ENSEEEG00000017334.2"/>
</dbReference>
<evidence type="ECO:0008006" key="4">
    <source>
        <dbReference type="Google" id="ProtNLM"/>
    </source>
</evidence>
<accession>A0A4W4GEP6</accession>
<keyword evidence="1" id="KW-0732">Signal</keyword>
<dbReference type="InterPro" id="IPR008001">
    <property type="entry name" value="MCSF-1"/>
</dbReference>
<evidence type="ECO:0000256" key="1">
    <source>
        <dbReference type="SAM" id="SignalP"/>
    </source>
</evidence>
<reference evidence="3" key="1">
    <citation type="journal article" date="2014" name="Science">
        <title>Nonhuman genetics. Genomic basis for the convergent evolution of electric organs.</title>
        <authorList>
            <person name="Gallant J.R."/>
            <person name="Traeger L.L."/>
            <person name="Volkening J.D."/>
            <person name="Moffett H."/>
            <person name="Chen P.H."/>
            <person name="Novina C.D."/>
            <person name="Phillips G.N.Jr."/>
            <person name="Anand R."/>
            <person name="Wells G.B."/>
            <person name="Pinch M."/>
            <person name="Guth R."/>
            <person name="Unguez G.A."/>
            <person name="Albert J.S."/>
            <person name="Zakon H.H."/>
            <person name="Samanta M.P."/>
            <person name="Sussman M.R."/>
        </authorList>
    </citation>
    <scope>NUCLEOTIDE SEQUENCE [LARGE SCALE GENOMIC DNA]</scope>
</reference>
<reference evidence="2" key="5">
    <citation type="submission" date="2025-09" db="UniProtKB">
        <authorList>
            <consortium name="Ensembl"/>
        </authorList>
    </citation>
    <scope>IDENTIFICATION</scope>
</reference>
<dbReference type="SUPFAM" id="SSF47266">
    <property type="entry name" value="4-helical cytokines"/>
    <property type="match status" value="1"/>
</dbReference>
<dbReference type="GO" id="GO:0016020">
    <property type="term" value="C:membrane"/>
    <property type="evidence" value="ECO:0007669"/>
    <property type="project" value="InterPro"/>
</dbReference>
<dbReference type="Gene3D" id="1.20.1250.10">
    <property type="match status" value="1"/>
</dbReference>
<dbReference type="STRING" id="8005.ENSEEEP00000036466"/>
<feature type="signal peptide" evidence="1">
    <location>
        <begin position="1"/>
        <end position="30"/>
    </location>
</feature>
<dbReference type="Proteomes" id="UP000314983">
    <property type="component" value="Chromosome 20"/>
</dbReference>
<dbReference type="OMA" id="SEYWELV"/>
<reference evidence="3" key="2">
    <citation type="journal article" date="2017" name="Sci. Adv.">
        <title>A tail of two voltages: Proteomic comparison of the three electric organs of the electric eel.</title>
        <authorList>
            <person name="Traeger L.L."/>
            <person name="Sabat G."/>
            <person name="Barrett-Wilt G.A."/>
            <person name="Wells G.B."/>
            <person name="Sussman M.R."/>
        </authorList>
    </citation>
    <scope>NUCLEOTIDE SEQUENCE [LARGE SCALE GENOMIC DNA]</scope>
</reference>
<evidence type="ECO:0000313" key="2">
    <source>
        <dbReference type="Ensembl" id="ENSEEEP00000036466.1"/>
    </source>
</evidence>
<proteinExistence type="predicted"/>
<dbReference type="GO" id="GO:0005615">
    <property type="term" value="C:extracellular space"/>
    <property type="evidence" value="ECO:0007669"/>
    <property type="project" value="TreeGrafter"/>
</dbReference>
<evidence type="ECO:0000313" key="3">
    <source>
        <dbReference type="Proteomes" id="UP000314983"/>
    </source>
</evidence>
<reference evidence="2" key="4">
    <citation type="submission" date="2025-08" db="UniProtKB">
        <authorList>
            <consortium name="Ensembl"/>
        </authorList>
    </citation>
    <scope>IDENTIFICATION</scope>
</reference>